<protein>
    <submittedName>
        <fullName evidence="1">Uncharacterized protein</fullName>
    </submittedName>
</protein>
<gene>
    <name evidence="1" type="ORF">GOODEAATRI_016792</name>
</gene>
<name>A0ABV0MSQ1_9TELE</name>
<proteinExistence type="predicted"/>
<dbReference type="EMBL" id="JAHRIO010011316">
    <property type="protein sequence ID" value="MEQ2162145.1"/>
    <property type="molecule type" value="Genomic_DNA"/>
</dbReference>
<keyword evidence="2" id="KW-1185">Reference proteome</keyword>
<organism evidence="1 2">
    <name type="scientific">Goodea atripinnis</name>
    <dbReference type="NCBI Taxonomy" id="208336"/>
    <lineage>
        <taxon>Eukaryota</taxon>
        <taxon>Metazoa</taxon>
        <taxon>Chordata</taxon>
        <taxon>Craniata</taxon>
        <taxon>Vertebrata</taxon>
        <taxon>Euteleostomi</taxon>
        <taxon>Actinopterygii</taxon>
        <taxon>Neopterygii</taxon>
        <taxon>Teleostei</taxon>
        <taxon>Neoteleostei</taxon>
        <taxon>Acanthomorphata</taxon>
        <taxon>Ovalentaria</taxon>
        <taxon>Atherinomorphae</taxon>
        <taxon>Cyprinodontiformes</taxon>
        <taxon>Goodeidae</taxon>
        <taxon>Goodea</taxon>
    </lineage>
</organism>
<comment type="caution">
    <text evidence="1">The sequence shown here is derived from an EMBL/GenBank/DDBJ whole genome shotgun (WGS) entry which is preliminary data.</text>
</comment>
<evidence type="ECO:0000313" key="2">
    <source>
        <dbReference type="Proteomes" id="UP001476798"/>
    </source>
</evidence>
<reference evidence="1 2" key="1">
    <citation type="submission" date="2021-06" db="EMBL/GenBank/DDBJ databases">
        <authorList>
            <person name="Palmer J.M."/>
        </authorList>
    </citation>
    <scope>NUCLEOTIDE SEQUENCE [LARGE SCALE GENOMIC DNA]</scope>
    <source>
        <strain evidence="1 2">GA_2019</strain>
        <tissue evidence="1">Muscle</tissue>
    </source>
</reference>
<accession>A0ABV0MSQ1</accession>
<evidence type="ECO:0000313" key="1">
    <source>
        <dbReference type="EMBL" id="MEQ2162145.1"/>
    </source>
</evidence>
<dbReference type="Proteomes" id="UP001476798">
    <property type="component" value="Unassembled WGS sequence"/>
</dbReference>
<sequence length="147" mass="16546">MPVPFAVGHSPKVRGCDEQHEPLDGVTLTRENYNKALEAWGCSSAGITMDSRLANQLAGMESIDADMEDAIWSILNFDLIEPCAVISTKSSVSCKQQSQAVTDELRVNCTYHLLHHLNDTWNLCCNLVVCHFWKMCQRLRQITYNSN</sequence>